<reference evidence="2" key="1">
    <citation type="journal article" date="2012" name="Nat. Biotechnol.">
        <title>Reference genome sequence of the model plant Setaria.</title>
        <authorList>
            <person name="Bennetzen J.L."/>
            <person name="Schmutz J."/>
            <person name="Wang H."/>
            <person name="Percifield R."/>
            <person name="Hawkins J."/>
            <person name="Pontaroli A.C."/>
            <person name="Estep M."/>
            <person name="Feng L."/>
            <person name="Vaughn J.N."/>
            <person name="Grimwood J."/>
            <person name="Jenkins J."/>
            <person name="Barry K."/>
            <person name="Lindquist E."/>
            <person name="Hellsten U."/>
            <person name="Deshpande S."/>
            <person name="Wang X."/>
            <person name="Wu X."/>
            <person name="Mitros T."/>
            <person name="Triplett J."/>
            <person name="Yang X."/>
            <person name="Ye C.Y."/>
            <person name="Mauro-Herrera M."/>
            <person name="Wang L."/>
            <person name="Li P."/>
            <person name="Sharma M."/>
            <person name="Sharma R."/>
            <person name="Ronald P.C."/>
            <person name="Panaud O."/>
            <person name="Kellogg E.A."/>
            <person name="Brutnell T.P."/>
            <person name="Doust A.N."/>
            <person name="Tuskan G.A."/>
            <person name="Rokhsar D."/>
            <person name="Devos K.M."/>
        </authorList>
    </citation>
    <scope>NUCLEOTIDE SEQUENCE [LARGE SCALE GENOMIC DNA]</scope>
    <source>
        <strain evidence="2">cv. Yugu1</strain>
    </source>
</reference>
<proteinExistence type="predicted"/>
<sequence>MGVVEVDRHSREKHAWCGREKHAWCASVPGGEQQMVKY</sequence>
<name>K4APD2_SETIT</name>
<dbReference type="EnsemblPlants" id="KQK88090">
    <property type="protein sequence ID" value="KQK88090"/>
    <property type="gene ID" value="SETIT_040780mg"/>
</dbReference>
<evidence type="ECO:0000313" key="2">
    <source>
        <dbReference type="Proteomes" id="UP000004995"/>
    </source>
</evidence>
<reference evidence="1" key="2">
    <citation type="submission" date="2018-08" db="UniProtKB">
        <authorList>
            <consortium name="EnsemblPlants"/>
        </authorList>
    </citation>
    <scope>IDENTIFICATION</scope>
    <source>
        <strain evidence="1">Yugu1</strain>
    </source>
</reference>
<dbReference type="AlphaFoldDB" id="K4APD2"/>
<dbReference type="Gramene" id="KQK88090">
    <property type="protein sequence ID" value="KQK88090"/>
    <property type="gene ID" value="SETIT_040780mg"/>
</dbReference>
<organism evidence="1 2">
    <name type="scientific">Setaria italica</name>
    <name type="common">Foxtail millet</name>
    <name type="synonym">Panicum italicum</name>
    <dbReference type="NCBI Taxonomy" id="4555"/>
    <lineage>
        <taxon>Eukaryota</taxon>
        <taxon>Viridiplantae</taxon>
        <taxon>Streptophyta</taxon>
        <taxon>Embryophyta</taxon>
        <taxon>Tracheophyta</taxon>
        <taxon>Spermatophyta</taxon>
        <taxon>Magnoliopsida</taxon>
        <taxon>Liliopsida</taxon>
        <taxon>Poales</taxon>
        <taxon>Poaceae</taxon>
        <taxon>PACMAD clade</taxon>
        <taxon>Panicoideae</taxon>
        <taxon>Panicodae</taxon>
        <taxon>Paniceae</taxon>
        <taxon>Cenchrinae</taxon>
        <taxon>Setaria</taxon>
    </lineage>
</organism>
<accession>K4APD2</accession>
<dbReference type="Proteomes" id="UP000004995">
    <property type="component" value="Unassembled WGS sequence"/>
</dbReference>
<evidence type="ECO:0000313" key="1">
    <source>
        <dbReference type="EnsemblPlants" id="KQK88090"/>
    </source>
</evidence>
<keyword evidence="2" id="KW-1185">Reference proteome</keyword>
<dbReference type="HOGENOM" id="CLU_3336517_0_0_1"/>
<dbReference type="InParanoid" id="K4APD2"/>
<dbReference type="EMBL" id="AGNK02005483">
    <property type="status" value="NOT_ANNOTATED_CDS"/>
    <property type="molecule type" value="Genomic_DNA"/>
</dbReference>
<protein>
    <submittedName>
        <fullName evidence="1">Uncharacterized protein</fullName>
    </submittedName>
</protein>